<name>A0A4U1BH03_9GAMM</name>
<sequence>MLNSRAEAERALERAPVEAEPVLAFYYELYGEQWNDSLNRWEGISADQERPIAVEIPRAPKLEGFDIVSCSLGNQPECSLLSCSHLAERVGVNECCLLATLEQAKTLLSCGQFHGCEPGPYRIVAVYSLG</sequence>
<dbReference type="OrthoDB" id="288325at2"/>
<keyword evidence="2" id="KW-1185">Reference proteome</keyword>
<dbReference type="RefSeq" id="WP_136852174.1">
    <property type="nucleotide sequence ID" value="NZ_SWCI01000002.1"/>
</dbReference>
<proteinExistence type="predicted"/>
<evidence type="ECO:0000313" key="1">
    <source>
        <dbReference type="EMBL" id="TKB50632.1"/>
    </source>
</evidence>
<gene>
    <name evidence="1" type="ORF">FCL40_05650</name>
</gene>
<dbReference type="EMBL" id="SWCI01000002">
    <property type="protein sequence ID" value="TKB50632.1"/>
    <property type="molecule type" value="Genomic_DNA"/>
</dbReference>
<dbReference type="AlphaFoldDB" id="A0A4U1BH03"/>
<organism evidence="1 2">
    <name type="scientific">Ferrimonas sediminicola</name>
    <dbReference type="NCBI Taxonomy" id="2569538"/>
    <lineage>
        <taxon>Bacteria</taxon>
        <taxon>Pseudomonadati</taxon>
        <taxon>Pseudomonadota</taxon>
        <taxon>Gammaproteobacteria</taxon>
        <taxon>Alteromonadales</taxon>
        <taxon>Ferrimonadaceae</taxon>
        <taxon>Ferrimonas</taxon>
    </lineage>
</organism>
<comment type="caution">
    <text evidence="1">The sequence shown here is derived from an EMBL/GenBank/DDBJ whole genome shotgun (WGS) entry which is preliminary data.</text>
</comment>
<reference evidence="1 2" key="1">
    <citation type="submission" date="2019-04" db="EMBL/GenBank/DDBJ databases">
        <authorList>
            <person name="Hwang J.C."/>
        </authorList>
    </citation>
    <scope>NUCLEOTIDE SEQUENCE [LARGE SCALE GENOMIC DNA]</scope>
    <source>
        <strain evidence="1 2">IMCC35001</strain>
    </source>
</reference>
<protein>
    <submittedName>
        <fullName evidence="1">Uncharacterized protein</fullName>
    </submittedName>
</protein>
<evidence type="ECO:0000313" key="2">
    <source>
        <dbReference type="Proteomes" id="UP000305674"/>
    </source>
</evidence>
<dbReference type="Proteomes" id="UP000305674">
    <property type="component" value="Unassembled WGS sequence"/>
</dbReference>
<accession>A0A4U1BH03</accession>